<dbReference type="GeneID" id="87858648"/>
<gene>
    <name evidence="2" type="ORF">B0H65DRAFT_180136</name>
</gene>
<accession>A0AAE0MR32</accession>
<reference evidence="2" key="2">
    <citation type="submission" date="2023-06" db="EMBL/GenBank/DDBJ databases">
        <authorList>
            <consortium name="Lawrence Berkeley National Laboratory"/>
            <person name="Haridas S."/>
            <person name="Hensen N."/>
            <person name="Bonometti L."/>
            <person name="Westerberg I."/>
            <person name="Brannstrom I.O."/>
            <person name="Guillou S."/>
            <person name="Cros-Aarteil S."/>
            <person name="Calhoun S."/>
            <person name="Kuo A."/>
            <person name="Mondo S."/>
            <person name="Pangilinan J."/>
            <person name="Riley R."/>
            <person name="Labutti K."/>
            <person name="Andreopoulos B."/>
            <person name="Lipzen A."/>
            <person name="Chen C."/>
            <person name="Yanf M."/>
            <person name="Daum C."/>
            <person name="Ng V."/>
            <person name="Clum A."/>
            <person name="Steindorff A."/>
            <person name="Ohm R."/>
            <person name="Martin F."/>
            <person name="Silar P."/>
            <person name="Natvig D."/>
            <person name="Lalanne C."/>
            <person name="Gautier V."/>
            <person name="Ament-Velasquez S.L."/>
            <person name="Kruys A."/>
            <person name="Hutchinson M.I."/>
            <person name="Powell A.J."/>
            <person name="Barry K."/>
            <person name="Miller A.N."/>
            <person name="Grigoriev I.V."/>
            <person name="Debuchy R."/>
            <person name="Gladieux P."/>
            <person name="Thoren M.H."/>
            <person name="Johannesson H."/>
        </authorList>
    </citation>
    <scope>NUCLEOTIDE SEQUENCE</scope>
    <source>
        <strain evidence="2">CBS 560.94</strain>
    </source>
</reference>
<organism evidence="2 3">
    <name type="scientific">Neurospora tetraspora</name>
    <dbReference type="NCBI Taxonomy" id="94610"/>
    <lineage>
        <taxon>Eukaryota</taxon>
        <taxon>Fungi</taxon>
        <taxon>Dikarya</taxon>
        <taxon>Ascomycota</taxon>
        <taxon>Pezizomycotina</taxon>
        <taxon>Sordariomycetes</taxon>
        <taxon>Sordariomycetidae</taxon>
        <taxon>Sordariales</taxon>
        <taxon>Sordariaceae</taxon>
        <taxon>Neurospora</taxon>
    </lineage>
</organism>
<evidence type="ECO:0000256" key="1">
    <source>
        <dbReference type="SAM" id="MobiDB-lite"/>
    </source>
</evidence>
<dbReference type="Proteomes" id="UP001278500">
    <property type="component" value="Unassembled WGS sequence"/>
</dbReference>
<evidence type="ECO:0000313" key="2">
    <source>
        <dbReference type="EMBL" id="KAK3344570.1"/>
    </source>
</evidence>
<sequence>MLNYIEKGYDDPKAVQCIEKFYSLTLQCFQSTNNERLWLKTNTGCAPTQHSQPSRNLWHSQPRAQRHRQPRPPGNKPHLWHSRHSRSCRSCPCNP</sequence>
<proteinExistence type="predicted"/>
<keyword evidence="3" id="KW-1185">Reference proteome</keyword>
<name>A0AAE0MR32_9PEZI</name>
<feature type="region of interest" description="Disordered" evidence="1">
    <location>
        <begin position="43"/>
        <end position="95"/>
    </location>
</feature>
<comment type="caution">
    <text evidence="2">The sequence shown here is derived from an EMBL/GenBank/DDBJ whole genome shotgun (WGS) entry which is preliminary data.</text>
</comment>
<reference evidence="2" key="1">
    <citation type="journal article" date="2023" name="Mol. Phylogenet. Evol.">
        <title>Genome-scale phylogeny and comparative genomics of the fungal order Sordariales.</title>
        <authorList>
            <person name="Hensen N."/>
            <person name="Bonometti L."/>
            <person name="Westerberg I."/>
            <person name="Brannstrom I.O."/>
            <person name="Guillou S."/>
            <person name="Cros-Aarteil S."/>
            <person name="Calhoun S."/>
            <person name="Haridas S."/>
            <person name="Kuo A."/>
            <person name="Mondo S."/>
            <person name="Pangilinan J."/>
            <person name="Riley R."/>
            <person name="LaButti K."/>
            <person name="Andreopoulos B."/>
            <person name="Lipzen A."/>
            <person name="Chen C."/>
            <person name="Yan M."/>
            <person name="Daum C."/>
            <person name="Ng V."/>
            <person name="Clum A."/>
            <person name="Steindorff A."/>
            <person name="Ohm R.A."/>
            <person name="Martin F."/>
            <person name="Silar P."/>
            <person name="Natvig D.O."/>
            <person name="Lalanne C."/>
            <person name="Gautier V."/>
            <person name="Ament-Velasquez S.L."/>
            <person name="Kruys A."/>
            <person name="Hutchinson M.I."/>
            <person name="Powell A.J."/>
            <person name="Barry K."/>
            <person name="Miller A.N."/>
            <person name="Grigoriev I.V."/>
            <person name="Debuchy R."/>
            <person name="Gladieux P."/>
            <person name="Hiltunen Thoren M."/>
            <person name="Johannesson H."/>
        </authorList>
    </citation>
    <scope>NUCLEOTIDE SEQUENCE</scope>
    <source>
        <strain evidence="2">CBS 560.94</strain>
    </source>
</reference>
<feature type="compositionally biased region" description="Basic residues" evidence="1">
    <location>
        <begin position="78"/>
        <end position="87"/>
    </location>
</feature>
<dbReference type="AlphaFoldDB" id="A0AAE0MR32"/>
<dbReference type="EMBL" id="JAUEPP010000004">
    <property type="protein sequence ID" value="KAK3344570.1"/>
    <property type="molecule type" value="Genomic_DNA"/>
</dbReference>
<dbReference type="RefSeq" id="XP_062681183.1">
    <property type="nucleotide sequence ID" value="XM_062821494.1"/>
</dbReference>
<protein>
    <submittedName>
        <fullName evidence="2">Uncharacterized protein</fullName>
    </submittedName>
</protein>
<feature type="compositionally biased region" description="Polar residues" evidence="1">
    <location>
        <begin position="43"/>
        <end position="59"/>
    </location>
</feature>
<evidence type="ECO:0000313" key="3">
    <source>
        <dbReference type="Proteomes" id="UP001278500"/>
    </source>
</evidence>